<dbReference type="InterPro" id="IPR045179">
    <property type="entry name" value="YgfZ/GcvT"/>
</dbReference>
<accession>A0ABQ5URD9</accession>
<dbReference type="InterPro" id="IPR017703">
    <property type="entry name" value="YgfZ/GCV_T_CS"/>
</dbReference>
<reference evidence="3" key="1">
    <citation type="journal article" date="2014" name="Int. J. Syst. Evol. Microbiol.">
        <title>Complete genome of a new Firmicutes species belonging to the dominant human colonic microbiota ('Ruminococcus bicirculans') reveals two chromosomes and a selective capacity to utilize plant glucans.</title>
        <authorList>
            <consortium name="NISC Comparative Sequencing Program"/>
            <person name="Wegmann U."/>
            <person name="Louis P."/>
            <person name="Goesmann A."/>
            <person name="Henrissat B."/>
            <person name="Duncan S.H."/>
            <person name="Flint H.J."/>
        </authorList>
    </citation>
    <scope>NUCLEOTIDE SEQUENCE</scope>
    <source>
        <strain evidence="3">NBRC 107169</strain>
    </source>
</reference>
<dbReference type="PANTHER" id="PTHR22602:SF0">
    <property type="entry name" value="TRANSFERASE CAF17, MITOCHONDRIAL-RELATED"/>
    <property type="match status" value="1"/>
</dbReference>
<evidence type="ECO:0000313" key="3">
    <source>
        <dbReference type="EMBL" id="GLQ17835.1"/>
    </source>
</evidence>
<evidence type="ECO:0000313" key="4">
    <source>
        <dbReference type="Proteomes" id="UP001161405"/>
    </source>
</evidence>
<sequence length="262" mass="28828">MGKIVKLDRALVHISGPDAQKLLHDTLTCNLSTPLEKKARWFALLAPQGKILVEGLISALENGFLLDFSANELDNFAKRMRLYKMRADVTITPRSDLFAGWTDAVEKDAVEDTRPGMGYRVYATDASNWSEDQSKFENARIAHAIMQMGDDFESNSLFPHDIGMDQLGGVDFKKGCYIGQEVVSRMQHRGTARKRPTCVDGDALKGDDAITSDGKTIGTVTSACGIKGIGLVRLDKVNDPTHCMVNEKLVQLAVPSWASYAF</sequence>
<reference evidence="3" key="2">
    <citation type="submission" date="2023-01" db="EMBL/GenBank/DDBJ databases">
        <title>Draft genome sequence of Maritalea porphyrae strain NBRC 107169.</title>
        <authorList>
            <person name="Sun Q."/>
            <person name="Mori K."/>
        </authorList>
    </citation>
    <scope>NUCLEOTIDE SEQUENCE</scope>
    <source>
        <strain evidence="3">NBRC 107169</strain>
    </source>
</reference>
<dbReference type="NCBIfam" id="TIGR03317">
    <property type="entry name" value="ygfZ_signature"/>
    <property type="match status" value="1"/>
</dbReference>
<organism evidence="3 4">
    <name type="scientific">Maritalea porphyrae</name>
    <dbReference type="NCBI Taxonomy" id="880732"/>
    <lineage>
        <taxon>Bacteria</taxon>
        <taxon>Pseudomonadati</taxon>
        <taxon>Pseudomonadota</taxon>
        <taxon>Alphaproteobacteria</taxon>
        <taxon>Hyphomicrobiales</taxon>
        <taxon>Devosiaceae</taxon>
        <taxon>Maritalea</taxon>
    </lineage>
</organism>
<dbReference type="RefSeq" id="WP_284364278.1">
    <property type="nucleotide sequence ID" value="NZ_BSNI01000002.1"/>
</dbReference>
<dbReference type="EMBL" id="BSNI01000002">
    <property type="protein sequence ID" value="GLQ17835.1"/>
    <property type="molecule type" value="Genomic_DNA"/>
</dbReference>
<keyword evidence="4" id="KW-1185">Reference proteome</keyword>
<name>A0ABQ5URD9_9HYPH</name>
<gene>
    <name evidence="3" type="ORF">GCM10007879_20840</name>
</gene>
<dbReference type="Proteomes" id="UP001161405">
    <property type="component" value="Unassembled WGS sequence"/>
</dbReference>
<keyword evidence="1" id="KW-0809">Transit peptide</keyword>
<evidence type="ECO:0000259" key="2">
    <source>
        <dbReference type="Pfam" id="PF25455"/>
    </source>
</evidence>
<dbReference type="Pfam" id="PF25455">
    <property type="entry name" value="Beta-barrel_CAF17_C"/>
    <property type="match status" value="1"/>
</dbReference>
<protein>
    <submittedName>
        <fullName evidence="3">Aminomethyltransferase</fullName>
    </submittedName>
</protein>
<dbReference type="PIRSF" id="PIRSF006487">
    <property type="entry name" value="GcvT"/>
    <property type="match status" value="1"/>
</dbReference>
<dbReference type="InterPro" id="IPR057460">
    <property type="entry name" value="CAF17_C"/>
</dbReference>
<evidence type="ECO:0000256" key="1">
    <source>
        <dbReference type="ARBA" id="ARBA00022946"/>
    </source>
</evidence>
<dbReference type="InterPro" id="IPR027266">
    <property type="entry name" value="TrmE/GcvT-like"/>
</dbReference>
<dbReference type="Gene3D" id="3.30.1360.120">
    <property type="entry name" value="Probable tRNA modification gtpase trme, domain 1"/>
    <property type="match status" value="2"/>
</dbReference>
<dbReference type="PANTHER" id="PTHR22602">
    <property type="entry name" value="TRANSFERASE CAF17, MITOCHONDRIAL-RELATED"/>
    <property type="match status" value="1"/>
</dbReference>
<dbReference type="SUPFAM" id="SSF103025">
    <property type="entry name" value="Folate-binding domain"/>
    <property type="match status" value="1"/>
</dbReference>
<comment type="caution">
    <text evidence="3">The sequence shown here is derived from an EMBL/GenBank/DDBJ whole genome shotgun (WGS) entry which is preliminary data.</text>
</comment>
<proteinExistence type="predicted"/>
<feature type="domain" description="CAF17 C-terminal" evidence="2">
    <location>
        <begin position="196"/>
        <end position="259"/>
    </location>
</feature>